<dbReference type="InterPro" id="IPR025736">
    <property type="entry name" value="PucR_C-HTH_dom"/>
</dbReference>
<accession>A0A402AXY5</accession>
<dbReference type="PANTHER" id="PTHR33744:SF7">
    <property type="entry name" value="PUCR FAMILY TRANSCRIPTIONAL REGULATOR"/>
    <property type="match status" value="1"/>
</dbReference>
<dbReference type="RefSeq" id="WP_126557232.1">
    <property type="nucleotide sequence ID" value="NZ_BIFS01000002.1"/>
</dbReference>
<dbReference type="SUPFAM" id="SSF55781">
    <property type="entry name" value="GAF domain-like"/>
    <property type="match status" value="1"/>
</dbReference>
<dbReference type="InterPro" id="IPR051448">
    <property type="entry name" value="CdaR-like_regulators"/>
</dbReference>
<evidence type="ECO:0000313" key="6">
    <source>
        <dbReference type="Proteomes" id="UP000287188"/>
    </source>
</evidence>
<comment type="caution">
    <text evidence="5">The sequence shown here is derived from an EMBL/GenBank/DDBJ whole genome shotgun (WGS) entry which is preliminary data.</text>
</comment>
<evidence type="ECO:0000256" key="1">
    <source>
        <dbReference type="ARBA" id="ARBA00006754"/>
    </source>
</evidence>
<reference evidence="6" key="1">
    <citation type="submission" date="2018-12" db="EMBL/GenBank/DDBJ databases">
        <title>Tengunoibacter tsumagoiensis gen. nov., sp. nov., Dictyobacter kobayashii sp. nov., D. alpinus sp. nov., and D. joshuensis sp. nov. and description of Dictyobacteraceae fam. nov. within the order Ktedonobacterales isolated from Tengu-no-mugimeshi.</title>
        <authorList>
            <person name="Wang C.M."/>
            <person name="Zheng Y."/>
            <person name="Sakai Y."/>
            <person name="Toyoda A."/>
            <person name="Minakuchi Y."/>
            <person name="Abe K."/>
            <person name="Yokota A."/>
            <person name="Yabe S."/>
        </authorList>
    </citation>
    <scope>NUCLEOTIDE SEQUENCE [LARGE SCALE GENOMIC DNA]</scope>
    <source>
        <strain evidence="6">Uno11</strain>
    </source>
</reference>
<dbReference type="InterPro" id="IPR029016">
    <property type="entry name" value="GAF-like_dom_sf"/>
</dbReference>
<dbReference type="PANTHER" id="PTHR33744">
    <property type="entry name" value="CARBOHYDRATE DIACID REGULATOR"/>
    <property type="match status" value="1"/>
</dbReference>
<dbReference type="AlphaFoldDB" id="A0A402AXY5"/>
<dbReference type="InterPro" id="IPR012914">
    <property type="entry name" value="PucR_dom"/>
</dbReference>
<gene>
    <name evidence="5" type="ORF">KDK_77140</name>
</gene>
<feature type="domain" description="PucR C-terminal helix-turn-helix" evidence="3">
    <location>
        <begin position="467"/>
        <end position="523"/>
    </location>
</feature>
<dbReference type="Proteomes" id="UP000287188">
    <property type="component" value="Unassembled WGS sequence"/>
</dbReference>
<feature type="domain" description="Purine catabolism PurC-like" evidence="2">
    <location>
        <begin position="5"/>
        <end position="124"/>
    </location>
</feature>
<evidence type="ECO:0008006" key="7">
    <source>
        <dbReference type="Google" id="ProtNLM"/>
    </source>
</evidence>
<evidence type="ECO:0000259" key="2">
    <source>
        <dbReference type="Pfam" id="PF07905"/>
    </source>
</evidence>
<dbReference type="Gene3D" id="1.10.10.2840">
    <property type="entry name" value="PucR C-terminal helix-turn-helix domain"/>
    <property type="match status" value="1"/>
</dbReference>
<dbReference type="InterPro" id="IPR042070">
    <property type="entry name" value="PucR_C-HTH_sf"/>
</dbReference>
<dbReference type="Pfam" id="PF13556">
    <property type="entry name" value="HTH_30"/>
    <property type="match status" value="1"/>
</dbReference>
<dbReference type="InterPro" id="IPR041522">
    <property type="entry name" value="CdaR_GGDEF"/>
</dbReference>
<dbReference type="OrthoDB" id="142218at2"/>
<keyword evidence="6" id="KW-1185">Reference proteome</keyword>
<proteinExistence type="inferred from homology"/>
<evidence type="ECO:0000313" key="5">
    <source>
        <dbReference type="EMBL" id="GCE23914.1"/>
    </source>
</evidence>
<evidence type="ECO:0000259" key="4">
    <source>
        <dbReference type="Pfam" id="PF17853"/>
    </source>
</evidence>
<evidence type="ECO:0000259" key="3">
    <source>
        <dbReference type="Pfam" id="PF13556"/>
    </source>
</evidence>
<dbReference type="Gene3D" id="3.30.450.40">
    <property type="match status" value="1"/>
</dbReference>
<dbReference type="Pfam" id="PF07905">
    <property type="entry name" value="PucR"/>
    <property type="match status" value="1"/>
</dbReference>
<sequence length="536" mass="60150">MKLQEVLSLPVLAGTRIVAGQSGLDRDVRWVHISDLPDMLPWVQAGQLVLTAGYAWPQNEDRQRELVHALATHGLSAIGLAVPHFFDHFSAAVREEANRVHLPLLEIPWNVPFSQITEETHRAILAEQYRVIERSEAIHRALTRSALEAGSLQELALTLSKLIQRTIIFVDEGGKVLATAANVPGENMVEDSIERSGRVLDFFAYLEQQGYLQTLRTRSEPLQLAAFPDLDFVECILCPIRLQEELIGLVCVFEGDRELNELDVRAAEHAAIVAALYIAHQRELTSIEARFGYTFLDSLLEGRFDSHPYALERARLLGFDPEGSYRVGLLIIDEPLPLSREGFLRRERLIEKLRQRLRFLNVLPLVSATLNQCPFLLPEKCAGERVWSALKEDGVSLAFGLPYVGVAGVQRSYREVQSVISSIPANSLYYYETLLLPRVLVGDQAAQHTFVEALLGRLKQQRNGHVLVETVLQWALAGFRTAVVAEQLGIHPKTLQYRLTKASEQGGIDLNDPNVRFRLQLSAHLLSLQDHLRPSS</sequence>
<comment type="similarity">
    <text evidence="1">Belongs to the CdaR family.</text>
</comment>
<protein>
    <recommendedName>
        <fullName evidence="7">Transcriptional regulator</fullName>
    </recommendedName>
</protein>
<name>A0A402AXY5_9CHLR</name>
<organism evidence="5 6">
    <name type="scientific">Dictyobacter kobayashii</name>
    <dbReference type="NCBI Taxonomy" id="2014872"/>
    <lineage>
        <taxon>Bacteria</taxon>
        <taxon>Bacillati</taxon>
        <taxon>Chloroflexota</taxon>
        <taxon>Ktedonobacteria</taxon>
        <taxon>Ktedonobacterales</taxon>
        <taxon>Dictyobacteraceae</taxon>
        <taxon>Dictyobacter</taxon>
    </lineage>
</organism>
<dbReference type="Pfam" id="PF17853">
    <property type="entry name" value="GGDEF_2"/>
    <property type="match status" value="1"/>
</dbReference>
<feature type="domain" description="CdaR GGDEF-like" evidence="4">
    <location>
        <begin position="306"/>
        <end position="420"/>
    </location>
</feature>
<dbReference type="EMBL" id="BIFS01000002">
    <property type="protein sequence ID" value="GCE23914.1"/>
    <property type="molecule type" value="Genomic_DNA"/>
</dbReference>